<sequence length="936" mass="99076">MLIHDGVPRSLRGADNATAEQGRDDGLLDEQHRDVSDSSPPTGSAAATASPARFSTRAFIVASRKGRILRTVRASVAPPASDSWRRGAVNQSGVAEDVLGDAYDVIRWPTEAPPTAAVAAASTPRRERPPQSYQQRGASGLAEPPPTVAVLDFRDVPGGDPYQLSSLDIGEGSELFGYLSDFLSYVQPNDFPLELLSDILHERVPLWSVIVQALQLEAGFLSLSAVYLVLALASPCVCLSYACSRICAGTAGAGRVRGVSRAPAAARGGAGAGGKRGRAADQESPPDTPPDTPPPLSVGAQLATNQQVSVAVASAPVVVQAALADVDVFVRNARLQIDSLIGGTFRQAVAACRQDLSDVDLLLGRPLQRELAAETGLDVALDALLDVASACQAVSGKVQQLMDTAAEAKENALQVSERLLELKGHVESLKRTCPRQERPLCDTLHTAGLHVTLNVGPVLSDGRLSDLQSLGSRNFSALAERARAEFQSVPELVAQHTAQARHGVVEALDERLRGMAQLLRPLDGISSRLSLDLAAARARAAELTELAGRADSWRWSVGVGASLLVLLPAVLLAGAAACLCCGPAERAGAPLLSSVVLAGMVSAPLWAAALGVLLLAGHADVFVCRPLEAGPDYASLSRALDPDTLSRLLYPNQSAPRPPLAVRDVLRGCRYDGGAYAVLGLRSATDLEEATDPAGWTEVDEQLAQLQPSLQHLQLFTPELQSDLKALLDAAMANMTAHRLLVSGGVTAKDLSALADQMESVANQIGDVATASRVETLATRARRVLAAHVQPLALRKENLVYQLTTLEVELVPLQRQVNQSLSHLKTIQYFVDKQGAAMADQKAGQFRARILGYLQQARDHVLSGLRARVARCGPLWSSFHALSTLLCQHAMDPLNGMWASLTLSLLLLLATTVPALRLVRGRHPGPAGRYRGPIVG</sequence>
<feature type="transmembrane region" description="Helical" evidence="9">
    <location>
        <begin position="897"/>
        <end position="919"/>
    </location>
</feature>
<comment type="caution">
    <text evidence="10">The sequence shown here is derived from an EMBL/GenBank/DDBJ whole genome shotgun (WGS) entry which is preliminary data.</text>
</comment>
<comment type="subcellular location">
    <subcellularLocation>
        <location evidence="1">Membrane</location>
        <topology evidence="1">Multi-pass membrane protein</topology>
    </subcellularLocation>
</comment>
<dbReference type="Pfam" id="PF05478">
    <property type="entry name" value="Prominin"/>
    <property type="match status" value="1"/>
</dbReference>
<dbReference type="GO" id="GO:0016020">
    <property type="term" value="C:membrane"/>
    <property type="evidence" value="ECO:0007669"/>
    <property type="project" value="UniProtKB-SubCell"/>
</dbReference>
<dbReference type="InterPro" id="IPR008795">
    <property type="entry name" value="Prominin"/>
</dbReference>
<accession>A0AAV7XN99</accession>
<evidence type="ECO:0000256" key="1">
    <source>
        <dbReference type="ARBA" id="ARBA00004141"/>
    </source>
</evidence>
<evidence type="ECO:0000313" key="10">
    <source>
        <dbReference type="EMBL" id="KAJ1526122.1"/>
    </source>
</evidence>
<dbReference type="EMBL" id="JAPTSV010000007">
    <property type="protein sequence ID" value="KAJ1526122.1"/>
    <property type="molecule type" value="Genomic_DNA"/>
</dbReference>
<organism evidence="10 11">
    <name type="scientific">Megalurothrips usitatus</name>
    <name type="common">bean blossom thrips</name>
    <dbReference type="NCBI Taxonomy" id="439358"/>
    <lineage>
        <taxon>Eukaryota</taxon>
        <taxon>Metazoa</taxon>
        <taxon>Ecdysozoa</taxon>
        <taxon>Arthropoda</taxon>
        <taxon>Hexapoda</taxon>
        <taxon>Insecta</taxon>
        <taxon>Pterygota</taxon>
        <taxon>Neoptera</taxon>
        <taxon>Paraneoptera</taxon>
        <taxon>Thysanoptera</taxon>
        <taxon>Terebrantia</taxon>
        <taxon>Thripoidea</taxon>
        <taxon>Thripidae</taxon>
        <taxon>Megalurothrips</taxon>
    </lineage>
</organism>
<evidence type="ECO:0000313" key="11">
    <source>
        <dbReference type="Proteomes" id="UP001075354"/>
    </source>
</evidence>
<feature type="region of interest" description="Disordered" evidence="8">
    <location>
        <begin position="265"/>
        <end position="299"/>
    </location>
</feature>
<evidence type="ECO:0000256" key="5">
    <source>
        <dbReference type="ARBA" id="ARBA00023136"/>
    </source>
</evidence>
<evidence type="ECO:0000256" key="2">
    <source>
        <dbReference type="ARBA" id="ARBA00006058"/>
    </source>
</evidence>
<evidence type="ECO:0000256" key="6">
    <source>
        <dbReference type="ARBA" id="ARBA00023180"/>
    </source>
</evidence>
<name>A0AAV7XN99_9NEOP</name>
<dbReference type="AlphaFoldDB" id="A0AAV7XN99"/>
<feature type="transmembrane region" description="Helical" evidence="9">
    <location>
        <begin position="553"/>
        <end position="579"/>
    </location>
</feature>
<evidence type="ECO:0000256" key="8">
    <source>
        <dbReference type="SAM" id="MobiDB-lite"/>
    </source>
</evidence>
<feature type="region of interest" description="Disordered" evidence="8">
    <location>
        <begin position="1"/>
        <end position="51"/>
    </location>
</feature>
<evidence type="ECO:0000256" key="7">
    <source>
        <dbReference type="SAM" id="Coils"/>
    </source>
</evidence>
<feature type="compositionally biased region" description="Pro residues" evidence="8">
    <location>
        <begin position="286"/>
        <end position="296"/>
    </location>
</feature>
<dbReference type="PANTHER" id="PTHR22730">
    <property type="entry name" value="PROMININ PROM PROTEIN"/>
    <property type="match status" value="1"/>
</dbReference>
<dbReference type="Proteomes" id="UP001075354">
    <property type="component" value="Chromosome 7"/>
</dbReference>
<keyword evidence="3 9" id="KW-0812">Transmembrane</keyword>
<evidence type="ECO:0000256" key="4">
    <source>
        <dbReference type="ARBA" id="ARBA00022989"/>
    </source>
</evidence>
<dbReference type="PANTHER" id="PTHR22730:SF1">
    <property type="entry name" value="PROMININ-LIKE PROTEIN"/>
    <property type="match status" value="1"/>
</dbReference>
<feature type="compositionally biased region" description="Low complexity" evidence="8">
    <location>
        <begin position="37"/>
        <end position="51"/>
    </location>
</feature>
<protein>
    <recommendedName>
        <fullName evidence="12">Prominin-1-A-like</fullName>
    </recommendedName>
</protein>
<keyword evidence="5 9" id="KW-0472">Membrane</keyword>
<evidence type="ECO:0008006" key="12">
    <source>
        <dbReference type="Google" id="ProtNLM"/>
    </source>
</evidence>
<feature type="compositionally biased region" description="Basic and acidic residues" evidence="8">
    <location>
        <begin position="21"/>
        <end position="36"/>
    </location>
</feature>
<evidence type="ECO:0000256" key="9">
    <source>
        <dbReference type="SAM" id="Phobius"/>
    </source>
</evidence>
<feature type="coiled-coil region" evidence="7">
    <location>
        <begin position="391"/>
        <end position="418"/>
    </location>
</feature>
<reference evidence="10" key="1">
    <citation type="submission" date="2022-12" db="EMBL/GenBank/DDBJ databases">
        <title>Chromosome-level genome assembly of the bean flower thrips Megalurothrips usitatus.</title>
        <authorList>
            <person name="Ma L."/>
            <person name="Liu Q."/>
            <person name="Li H."/>
            <person name="Cai W."/>
        </authorList>
    </citation>
    <scope>NUCLEOTIDE SEQUENCE</scope>
    <source>
        <strain evidence="10">Cailab_2022a</strain>
    </source>
</reference>
<gene>
    <name evidence="10" type="ORF">ONE63_009285</name>
</gene>
<evidence type="ECO:0000256" key="3">
    <source>
        <dbReference type="ARBA" id="ARBA00022692"/>
    </source>
</evidence>
<feature type="transmembrane region" description="Helical" evidence="9">
    <location>
        <begin position="591"/>
        <end position="616"/>
    </location>
</feature>
<comment type="similarity">
    <text evidence="2">Belongs to the prominin family.</text>
</comment>
<keyword evidence="11" id="KW-1185">Reference proteome</keyword>
<keyword evidence="4 9" id="KW-1133">Transmembrane helix</keyword>
<keyword evidence="7" id="KW-0175">Coiled coil</keyword>
<feature type="region of interest" description="Disordered" evidence="8">
    <location>
        <begin position="115"/>
        <end position="144"/>
    </location>
</feature>
<keyword evidence="6" id="KW-0325">Glycoprotein</keyword>
<proteinExistence type="inferred from homology"/>